<accession>A0A650CFG9</accession>
<evidence type="ECO:0000313" key="3">
    <source>
        <dbReference type="EMBL" id="QGR16611.1"/>
    </source>
</evidence>
<gene>
    <name evidence="3" type="ORF">D1869_04935</name>
    <name evidence="2" type="ORF">HNQ62_002911</name>
</gene>
<feature type="transmembrane region" description="Helical" evidence="1">
    <location>
        <begin position="5"/>
        <end position="22"/>
    </location>
</feature>
<dbReference type="KEGG" id="soh:D1869_04935"/>
<keyword evidence="1" id="KW-1133">Transmembrane helix</keyword>
<dbReference type="EMBL" id="CP045484">
    <property type="protein sequence ID" value="QGR16611.1"/>
    <property type="molecule type" value="Genomic_DNA"/>
</dbReference>
<sequence length="152" mass="16871">MDKEILKLYLTFWSGLLSGWVINNFTGFDKPVLVHELPIPDYALLTHIIEENFIFALILFLIGNGTAQKIVAFAISAFYGQIVFKFGLIVGLVGTIPHGLIELLGFSFIAYAGQKFKAKTSFVKPLLIGYIMLAVAALIESTLSIYIFQHVV</sequence>
<dbReference type="Proteomes" id="UP000582213">
    <property type="component" value="Unassembled WGS sequence"/>
</dbReference>
<dbReference type="OrthoDB" id="43431at2157"/>
<name>A0A650CFG9_SULOH</name>
<dbReference type="RefSeq" id="WP_156014166.1">
    <property type="nucleotide sequence ID" value="NZ_CP045484.1"/>
</dbReference>
<dbReference type="Proteomes" id="UP000427373">
    <property type="component" value="Chromosome"/>
</dbReference>
<feature type="transmembrane region" description="Helical" evidence="1">
    <location>
        <begin position="126"/>
        <end position="148"/>
    </location>
</feature>
<feature type="transmembrane region" description="Helical" evidence="1">
    <location>
        <begin position="70"/>
        <end position="90"/>
    </location>
</feature>
<reference evidence="3 4" key="1">
    <citation type="submission" date="2019-10" db="EMBL/GenBank/DDBJ databases">
        <title>Genome Sequences from Six Type Strain Members of the Archaeal Family Sulfolobaceae: Acidianus ambivalens, Acidianus infernus, Metallosphaera prunae, Stygiolobus azoricus, Sulfolobus metallicus, and Sulfurisphaera ohwakuensis.</title>
        <authorList>
            <person name="Counts J.A."/>
            <person name="Kelly R.M."/>
        </authorList>
    </citation>
    <scope>NUCLEOTIDE SEQUENCE [LARGE SCALE GENOMIC DNA]</scope>
    <source>
        <strain evidence="3 4">TA-1</strain>
    </source>
</reference>
<dbReference type="EMBL" id="JACHFY010000045">
    <property type="protein sequence ID" value="MBB5255136.1"/>
    <property type="molecule type" value="Genomic_DNA"/>
</dbReference>
<keyword evidence="1" id="KW-0812">Transmembrane</keyword>
<protein>
    <submittedName>
        <fullName evidence="2">Putative membrane protein SpoIIM required for sporulation</fullName>
    </submittedName>
</protein>
<reference evidence="2 5" key="2">
    <citation type="submission" date="2020-08" db="EMBL/GenBank/DDBJ databases">
        <title>Genomic Encyclopedia of Type Strains, Phase IV (KMG-IV): sequencing the most valuable type-strain genomes for metagenomic binning, comparative biology and taxonomic classification.</title>
        <authorList>
            <person name="Goeker M."/>
        </authorList>
    </citation>
    <scope>NUCLEOTIDE SEQUENCE [LARGE SCALE GENOMIC DNA]</scope>
    <source>
        <strain evidence="2 5">DSM 12421</strain>
    </source>
</reference>
<keyword evidence="4" id="KW-1185">Reference proteome</keyword>
<evidence type="ECO:0000313" key="2">
    <source>
        <dbReference type="EMBL" id="MBB5255136.1"/>
    </source>
</evidence>
<evidence type="ECO:0000313" key="5">
    <source>
        <dbReference type="Proteomes" id="UP000582213"/>
    </source>
</evidence>
<feature type="transmembrane region" description="Helical" evidence="1">
    <location>
        <begin position="42"/>
        <end position="63"/>
    </location>
</feature>
<evidence type="ECO:0000313" key="4">
    <source>
        <dbReference type="Proteomes" id="UP000427373"/>
    </source>
</evidence>
<dbReference type="AlphaFoldDB" id="A0A650CFG9"/>
<dbReference type="GeneID" id="42800565"/>
<proteinExistence type="predicted"/>
<evidence type="ECO:0000256" key="1">
    <source>
        <dbReference type="SAM" id="Phobius"/>
    </source>
</evidence>
<organism evidence="3 4">
    <name type="scientific">Sulfurisphaera ohwakuensis</name>
    <dbReference type="NCBI Taxonomy" id="69656"/>
    <lineage>
        <taxon>Archaea</taxon>
        <taxon>Thermoproteota</taxon>
        <taxon>Thermoprotei</taxon>
        <taxon>Sulfolobales</taxon>
        <taxon>Sulfolobaceae</taxon>
        <taxon>Sulfurisphaera</taxon>
    </lineage>
</organism>
<keyword evidence="1" id="KW-0472">Membrane</keyword>
<feature type="transmembrane region" description="Helical" evidence="1">
    <location>
        <begin position="96"/>
        <end position="114"/>
    </location>
</feature>